<dbReference type="Proteomes" id="UP000199004">
    <property type="component" value="Unassembled WGS sequence"/>
</dbReference>
<keyword evidence="1" id="KW-0175">Coiled coil</keyword>
<keyword evidence="3" id="KW-0251">Elongation factor</keyword>
<dbReference type="Gene3D" id="3.10.50.30">
    <property type="entry name" value="Transcription elongation factor, GreA/GreB, C-terminal domain"/>
    <property type="match status" value="1"/>
</dbReference>
<feature type="domain" description="Transcription elongation factor GreA/GreB C-terminal" evidence="2">
    <location>
        <begin position="76"/>
        <end position="147"/>
    </location>
</feature>
<dbReference type="Pfam" id="PF01272">
    <property type="entry name" value="GreA_GreB"/>
    <property type="match status" value="1"/>
</dbReference>
<reference evidence="3 4" key="1">
    <citation type="submission" date="2016-10" db="EMBL/GenBank/DDBJ databases">
        <authorList>
            <person name="de Groot N.N."/>
        </authorList>
    </citation>
    <scope>NUCLEOTIDE SEQUENCE [LARGE SCALE GENOMIC DNA]</scope>
    <source>
        <strain evidence="3 4">CGMCC 1.11147</strain>
    </source>
</reference>
<dbReference type="GO" id="GO:0003746">
    <property type="term" value="F:translation elongation factor activity"/>
    <property type="evidence" value="ECO:0007669"/>
    <property type="project" value="UniProtKB-KW"/>
</dbReference>
<dbReference type="STRING" id="1005944.SAMN05192576_2012"/>
<dbReference type="EMBL" id="FNIC01000002">
    <property type="protein sequence ID" value="SDN31825.1"/>
    <property type="molecule type" value="Genomic_DNA"/>
</dbReference>
<dbReference type="SUPFAM" id="SSF54534">
    <property type="entry name" value="FKBP-like"/>
    <property type="match status" value="1"/>
</dbReference>
<dbReference type="OrthoDB" id="3823115at2"/>
<evidence type="ECO:0000259" key="2">
    <source>
        <dbReference type="Pfam" id="PF01272"/>
    </source>
</evidence>
<dbReference type="AlphaFoldDB" id="A0A1H0AEE1"/>
<feature type="coiled-coil region" evidence="1">
    <location>
        <begin position="45"/>
        <end position="72"/>
    </location>
</feature>
<evidence type="ECO:0000256" key="1">
    <source>
        <dbReference type="SAM" id="Coils"/>
    </source>
</evidence>
<organism evidence="3 4">
    <name type="scientific">Nocardioides szechwanensis</name>
    <dbReference type="NCBI Taxonomy" id="1005944"/>
    <lineage>
        <taxon>Bacteria</taxon>
        <taxon>Bacillati</taxon>
        <taxon>Actinomycetota</taxon>
        <taxon>Actinomycetes</taxon>
        <taxon>Propionibacteriales</taxon>
        <taxon>Nocardioidaceae</taxon>
        <taxon>Nocardioides</taxon>
    </lineage>
</organism>
<sequence length="147" mass="15413">MTVTTAPASTEILNGRLATLRAERDLAREDSLIVATGDAADRATNVEATIRLQVLDERIAAIEKEIEESGRRQHTDGVLSVGDVVTLDLGDGPERYLIGSVESATAGVDVVTPSSPLGRAIVGTSVGDTVTYKPRRGVTLSVTVLSV</sequence>
<name>A0A1H0AEE1_9ACTN</name>
<keyword evidence="4" id="KW-1185">Reference proteome</keyword>
<evidence type="ECO:0000313" key="3">
    <source>
        <dbReference type="EMBL" id="SDN31825.1"/>
    </source>
</evidence>
<dbReference type="GO" id="GO:0003677">
    <property type="term" value="F:DNA binding"/>
    <property type="evidence" value="ECO:0007669"/>
    <property type="project" value="InterPro"/>
</dbReference>
<proteinExistence type="predicted"/>
<keyword evidence="3" id="KW-0648">Protein biosynthesis</keyword>
<evidence type="ECO:0000313" key="4">
    <source>
        <dbReference type="Proteomes" id="UP000199004"/>
    </source>
</evidence>
<protein>
    <submittedName>
        <fullName evidence="3">Transcription elongation factor, GreA/GreB family</fullName>
    </submittedName>
</protein>
<dbReference type="InterPro" id="IPR001437">
    <property type="entry name" value="Tscrpt_elong_fac_GreA/B_C"/>
</dbReference>
<gene>
    <name evidence="3" type="ORF">SAMN05192576_2012</name>
</gene>
<dbReference type="GO" id="GO:0032784">
    <property type="term" value="P:regulation of DNA-templated transcription elongation"/>
    <property type="evidence" value="ECO:0007669"/>
    <property type="project" value="InterPro"/>
</dbReference>
<accession>A0A1H0AEE1</accession>
<dbReference type="RefSeq" id="WP_091024247.1">
    <property type="nucleotide sequence ID" value="NZ_BKAE01000011.1"/>
</dbReference>
<dbReference type="InterPro" id="IPR036953">
    <property type="entry name" value="GreA/GreB_C_sf"/>
</dbReference>